<gene>
    <name evidence="1" type="ORF">SDC9_146157</name>
</gene>
<organism evidence="1">
    <name type="scientific">bioreactor metagenome</name>
    <dbReference type="NCBI Taxonomy" id="1076179"/>
    <lineage>
        <taxon>unclassified sequences</taxon>
        <taxon>metagenomes</taxon>
        <taxon>ecological metagenomes</taxon>
    </lineage>
</organism>
<dbReference type="AlphaFoldDB" id="A0A645EAJ2"/>
<evidence type="ECO:0000313" key="1">
    <source>
        <dbReference type="EMBL" id="MPM98967.1"/>
    </source>
</evidence>
<accession>A0A645EAJ2</accession>
<name>A0A645EAJ2_9ZZZZ</name>
<proteinExistence type="predicted"/>
<sequence length="117" mass="13538">MLLHPVKMIQPRLRRPADIQRRENIVIRPVHEAYQLVPILHIGKVKVFHGRAGDHQPVEMLFLHLVKGTVKRIQIVLRGILALIAAGAQQRHLHLQRRVGEQPQELHLRGLFGRHKV</sequence>
<comment type="caution">
    <text evidence="1">The sequence shown here is derived from an EMBL/GenBank/DDBJ whole genome shotgun (WGS) entry which is preliminary data.</text>
</comment>
<protein>
    <submittedName>
        <fullName evidence="1">Uncharacterized protein</fullName>
    </submittedName>
</protein>
<reference evidence="1" key="1">
    <citation type="submission" date="2019-08" db="EMBL/GenBank/DDBJ databases">
        <authorList>
            <person name="Kucharzyk K."/>
            <person name="Murdoch R.W."/>
            <person name="Higgins S."/>
            <person name="Loffler F."/>
        </authorList>
    </citation>
    <scope>NUCLEOTIDE SEQUENCE</scope>
</reference>
<dbReference type="EMBL" id="VSSQ01045092">
    <property type="protein sequence ID" value="MPM98967.1"/>
    <property type="molecule type" value="Genomic_DNA"/>
</dbReference>